<evidence type="ECO:0000313" key="2">
    <source>
        <dbReference type="Proteomes" id="UP000325579"/>
    </source>
</evidence>
<dbReference type="RefSeq" id="XP_031944759.1">
    <property type="nucleotide sequence ID" value="XM_032081128.1"/>
</dbReference>
<accession>A0A5N7DLX2</accession>
<gene>
    <name evidence="1" type="ORF">BDV37DRAFT_240985</name>
</gene>
<protein>
    <submittedName>
        <fullName evidence="1">Uncharacterized protein</fullName>
    </submittedName>
</protein>
<dbReference type="Proteomes" id="UP000325579">
    <property type="component" value="Unassembled WGS sequence"/>
</dbReference>
<dbReference type="GeneID" id="43665819"/>
<sequence length="83" mass="9243">MCELLCEHYRGRTGCGHMFVYAIQRCSASFMRPDQSRCVPPSGRLRDLPRVVDAQDDYKDGSCRVCLGETPPSSEGSESGWVV</sequence>
<dbReference type="OrthoDB" id="10348156at2759"/>
<keyword evidence="2" id="KW-1185">Reference proteome</keyword>
<dbReference type="AlphaFoldDB" id="A0A5N7DLX2"/>
<organism evidence="1 2">
    <name type="scientific">Aspergillus pseudonomiae</name>
    <dbReference type="NCBI Taxonomy" id="1506151"/>
    <lineage>
        <taxon>Eukaryota</taxon>
        <taxon>Fungi</taxon>
        <taxon>Dikarya</taxon>
        <taxon>Ascomycota</taxon>
        <taxon>Pezizomycotina</taxon>
        <taxon>Eurotiomycetes</taxon>
        <taxon>Eurotiomycetidae</taxon>
        <taxon>Eurotiales</taxon>
        <taxon>Aspergillaceae</taxon>
        <taxon>Aspergillus</taxon>
        <taxon>Aspergillus subgen. Circumdati</taxon>
    </lineage>
</organism>
<name>A0A5N7DLX2_9EURO</name>
<dbReference type="EMBL" id="ML736748">
    <property type="protein sequence ID" value="KAE8407440.1"/>
    <property type="molecule type" value="Genomic_DNA"/>
</dbReference>
<proteinExistence type="predicted"/>
<evidence type="ECO:0000313" key="1">
    <source>
        <dbReference type="EMBL" id="KAE8407440.1"/>
    </source>
</evidence>
<reference evidence="1 2" key="1">
    <citation type="submission" date="2019-04" db="EMBL/GenBank/DDBJ databases">
        <authorList>
            <consortium name="DOE Joint Genome Institute"/>
            <person name="Mondo S."/>
            <person name="Kjaerbolling I."/>
            <person name="Vesth T."/>
            <person name="Frisvad J.C."/>
            <person name="Nybo J.L."/>
            <person name="Theobald S."/>
            <person name="Kildgaard S."/>
            <person name="Isbrandt T."/>
            <person name="Kuo A."/>
            <person name="Sato A."/>
            <person name="Lyhne E.K."/>
            <person name="Kogle M.E."/>
            <person name="Wiebenga A."/>
            <person name="Kun R.S."/>
            <person name="Lubbers R.J."/>
            <person name="Makela M.R."/>
            <person name="Barry K."/>
            <person name="Chovatia M."/>
            <person name="Clum A."/>
            <person name="Daum C."/>
            <person name="Haridas S."/>
            <person name="He G."/>
            <person name="LaButti K."/>
            <person name="Lipzen A."/>
            <person name="Riley R."/>
            <person name="Salamov A."/>
            <person name="Simmons B.A."/>
            <person name="Magnuson J.K."/>
            <person name="Henrissat B."/>
            <person name="Mortensen U.H."/>
            <person name="Larsen T.O."/>
            <person name="Devries R.P."/>
            <person name="Grigoriev I.V."/>
            <person name="Machida M."/>
            <person name="Baker S.E."/>
            <person name="Andersen M.R."/>
            <person name="Cantor M.N."/>
            <person name="Hua S.X."/>
        </authorList>
    </citation>
    <scope>NUCLEOTIDE SEQUENCE [LARGE SCALE GENOMIC DNA]</scope>
    <source>
        <strain evidence="1 2">CBS 119388</strain>
    </source>
</reference>